<gene>
    <name evidence="1" type="ORF">IRJ41_007720</name>
</gene>
<organism evidence="1 2">
    <name type="scientific">Triplophysa rosa</name>
    <name type="common">Cave loach</name>
    <dbReference type="NCBI Taxonomy" id="992332"/>
    <lineage>
        <taxon>Eukaryota</taxon>
        <taxon>Metazoa</taxon>
        <taxon>Chordata</taxon>
        <taxon>Craniata</taxon>
        <taxon>Vertebrata</taxon>
        <taxon>Euteleostomi</taxon>
        <taxon>Actinopterygii</taxon>
        <taxon>Neopterygii</taxon>
        <taxon>Teleostei</taxon>
        <taxon>Ostariophysi</taxon>
        <taxon>Cypriniformes</taxon>
        <taxon>Nemacheilidae</taxon>
        <taxon>Triplophysa</taxon>
    </lineage>
</organism>
<feature type="non-terminal residue" evidence="1">
    <location>
        <position position="156"/>
    </location>
</feature>
<name>A0A9W8CAU4_TRIRA</name>
<dbReference type="EMBL" id="JAFHDT010000002">
    <property type="protein sequence ID" value="KAI7812714.1"/>
    <property type="molecule type" value="Genomic_DNA"/>
</dbReference>
<proteinExistence type="predicted"/>
<keyword evidence="2" id="KW-1185">Reference proteome</keyword>
<dbReference type="AlphaFoldDB" id="A0A9W8CAU4"/>
<accession>A0A9W8CAU4</accession>
<feature type="non-terminal residue" evidence="1">
    <location>
        <position position="1"/>
    </location>
</feature>
<evidence type="ECO:0000313" key="1">
    <source>
        <dbReference type="EMBL" id="KAI7812714.1"/>
    </source>
</evidence>
<reference evidence="1" key="1">
    <citation type="submission" date="2021-02" db="EMBL/GenBank/DDBJ databases">
        <title>Comparative genomics reveals that relaxation of natural selection precedes convergent phenotypic evolution of cavefish.</title>
        <authorList>
            <person name="Peng Z."/>
        </authorList>
    </citation>
    <scope>NUCLEOTIDE SEQUENCE</scope>
    <source>
        <tissue evidence="1">Muscle</tissue>
    </source>
</reference>
<protein>
    <submittedName>
        <fullName evidence="1">Ubiquitin-like protein</fullName>
    </submittedName>
</protein>
<dbReference type="Proteomes" id="UP001059041">
    <property type="component" value="Linkage Group LG2"/>
</dbReference>
<evidence type="ECO:0000313" key="2">
    <source>
        <dbReference type="Proteomes" id="UP001059041"/>
    </source>
</evidence>
<sequence>SPGQDSPLTSSETESHVNGVLICYVVVLQHPAGLQLPAVKNEPLLVHRDSFFIVDLTLELIHCLVGINIVGARYALLILDKHLHGSRGRDEERNRGPCVQSVTAEASGIIVEVDSLTIICRQLLLNRVHIEVMRNEQLQMTNCSIAVHRQTFCVSI</sequence>
<comment type="caution">
    <text evidence="1">The sequence shown here is derived from an EMBL/GenBank/DDBJ whole genome shotgun (WGS) entry which is preliminary data.</text>
</comment>